<sequence length="25" mass="3003">MLVSSTYFMKLEEDTPKRQTHMSQD</sequence>
<name>A0A2P2PWG3_RHIMU</name>
<protein>
    <submittedName>
        <fullName evidence="2">Uncharacterized protein</fullName>
    </submittedName>
</protein>
<organism evidence="2">
    <name type="scientific">Rhizophora mucronata</name>
    <name type="common">Asiatic mangrove</name>
    <dbReference type="NCBI Taxonomy" id="61149"/>
    <lineage>
        <taxon>Eukaryota</taxon>
        <taxon>Viridiplantae</taxon>
        <taxon>Streptophyta</taxon>
        <taxon>Embryophyta</taxon>
        <taxon>Tracheophyta</taxon>
        <taxon>Spermatophyta</taxon>
        <taxon>Magnoliopsida</taxon>
        <taxon>eudicotyledons</taxon>
        <taxon>Gunneridae</taxon>
        <taxon>Pentapetalae</taxon>
        <taxon>rosids</taxon>
        <taxon>fabids</taxon>
        <taxon>Malpighiales</taxon>
        <taxon>Rhizophoraceae</taxon>
        <taxon>Rhizophora</taxon>
    </lineage>
</organism>
<feature type="region of interest" description="Disordered" evidence="1">
    <location>
        <begin position="1"/>
        <end position="25"/>
    </location>
</feature>
<accession>A0A2P2PWG3</accession>
<dbReference type="AlphaFoldDB" id="A0A2P2PWG3"/>
<evidence type="ECO:0000256" key="1">
    <source>
        <dbReference type="SAM" id="MobiDB-lite"/>
    </source>
</evidence>
<dbReference type="EMBL" id="GGEC01078566">
    <property type="protein sequence ID" value="MBX59050.1"/>
    <property type="molecule type" value="Transcribed_RNA"/>
</dbReference>
<evidence type="ECO:0000313" key="2">
    <source>
        <dbReference type="EMBL" id="MBX59050.1"/>
    </source>
</evidence>
<proteinExistence type="predicted"/>
<reference evidence="2" key="1">
    <citation type="submission" date="2018-02" db="EMBL/GenBank/DDBJ databases">
        <title>Rhizophora mucronata_Transcriptome.</title>
        <authorList>
            <person name="Meera S.P."/>
            <person name="Sreeshan A."/>
            <person name="Augustine A."/>
        </authorList>
    </citation>
    <scope>NUCLEOTIDE SEQUENCE</scope>
    <source>
        <tissue evidence="2">Leaf</tissue>
    </source>
</reference>